<dbReference type="NCBIfam" id="TIGR01727">
    <property type="entry name" value="oligo_HPY"/>
    <property type="match status" value="1"/>
</dbReference>
<dbReference type="InterPro" id="IPR017871">
    <property type="entry name" value="ABC_transporter-like_CS"/>
</dbReference>
<evidence type="ECO:0000256" key="6">
    <source>
        <dbReference type="ARBA" id="ARBA00022967"/>
    </source>
</evidence>
<keyword evidence="6" id="KW-1278">Translocase</keyword>
<keyword evidence="8" id="KW-0472">Membrane</keyword>
<keyword evidence="7" id="KW-0406">Ion transport</keyword>
<evidence type="ECO:0000256" key="3">
    <source>
        <dbReference type="ARBA" id="ARBA00022475"/>
    </source>
</evidence>
<dbReference type="PATRIC" id="fig|662479.7.peg.2904"/>
<dbReference type="GO" id="GO:0005886">
    <property type="term" value="C:plasma membrane"/>
    <property type="evidence" value="ECO:0007669"/>
    <property type="project" value="UniProtKB-SubCell"/>
</dbReference>
<dbReference type="InterPro" id="IPR003593">
    <property type="entry name" value="AAA+_ATPase"/>
</dbReference>
<evidence type="ECO:0000256" key="11">
    <source>
        <dbReference type="ARBA" id="ARBA00044143"/>
    </source>
</evidence>
<dbReference type="InterPro" id="IPR003439">
    <property type="entry name" value="ABC_transporter-like_ATP-bd"/>
</dbReference>
<dbReference type="PANTHER" id="PTHR43297">
    <property type="entry name" value="OLIGOPEPTIDE TRANSPORT ATP-BINDING PROTEIN APPD"/>
    <property type="match status" value="1"/>
</dbReference>
<evidence type="ECO:0000256" key="2">
    <source>
        <dbReference type="ARBA" id="ARBA00022448"/>
    </source>
</evidence>
<keyword evidence="16" id="KW-1185">Reference proteome</keyword>
<comment type="caution">
    <text evidence="15">The sequence shown here is derived from an EMBL/GenBank/DDBJ whole genome shotgun (WGS) entry which is preliminary data.</text>
</comment>
<keyword evidence="5 15" id="KW-0067">ATP-binding</keyword>
<keyword evidence="4" id="KW-0547">Nucleotide-binding</keyword>
<dbReference type="InterPro" id="IPR050388">
    <property type="entry name" value="ABC_Ni/Peptide_Import"/>
</dbReference>
<dbReference type="OrthoDB" id="18209at2157"/>
<evidence type="ECO:0000256" key="9">
    <source>
        <dbReference type="ARBA" id="ARBA00038669"/>
    </source>
</evidence>
<dbReference type="InterPro" id="IPR027417">
    <property type="entry name" value="P-loop_NTPase"/>
</dbReference>
<organism evidence="15 16">
    <name type="scientific">Haloferax mucosum ATCC BAA-1512</name>
    <dbReference type="NCBI Taxonomy" id="662479"/>
    <lineage>
        <taxon>Archaea</taxon>
        <taxon>Methanobacteriati</taxon>
        <taxon>Methanobacteriota</taxon>
        <taxon>Stenosarchaea group</taxon>
        <taxon>Halobacteria</taxon>
        <taxon>Halobacteriales</taxon>
        <taxon>Haloferacaceae</taxon>
        <taxon>Haloferax</taxon>
    </lineage>
</organism>
<sequence>MSDTAPLLSVRDLRVQFNTDEGVVRAVDGISFDVAPGETVCVVGESGSGKTVACESITKLIPMPPGEIAGGEVRFDGDDLTDASEKQLQSIRGDRIAHIFQDPQGALNPVYPVGAQIAEAVRLHSDVSKAAARDRAIDLLDRVGIPEATNRVDDYPHEFSGGMKQRVVIAMALAADPDLLIADEPTTALDVTIQSQILNLLRDLQDEFGMSIIFVTHNLGVVAEVADRVVVMYAGKVMETGSVHDVFERPSHPYTKSLLECLPGIGRSMEPIGGSLPDLTAPPEGCRFHPRCPHATADCRSGSHPELLEAASDHRAACVYYGPGYDVSAIRGDGEAETRATDGGRDDSHDSHGDSR</sequence>
<proteinExistence type="predicted"/>
<dbReference type="RefSeq" id="WP_008321265.1">
    <property type="nucleotide sequence ID" value="NZ_AOLN01000018.1"/>
</dbReference>
<keyword evidence="2" id="KW-0813">Transport</keyword>
<dbReference type="CDD" id="cd03257">
    <property type="entry name" value="ABC_NikE_OppD_transporters"/>
    <property type="match status" value="1"/>
</dbReference>
<dbReference type="GO" id="GO:0005524">
    <property type="term" value="F:ATP binding"/>
    <property type="evidence" value="ECO:0007669"/>
    <property type="project" value="UniProtKB-KW"/>
</dbReference>
<dbReference type="EMBL" id="AOLN01000018">
    <property type="protein sequence ID" value="ELZ91500.1"/>
    <property type="molecule type" value="Genomic_DNA"/>
</dbReference>
<dbReference type="Proteomes" id="UP000011550">
    <property type="component" value="Unassembled WGS sequence"/>
</dbReference>
<comment type="subunit">
    <text evidence="9">The complex is composed of two ATP-binding proteins (NikD and NikE), two transmembrane proteins (NikB and NikC) and a solute-binding protein (NikA).</text>
</comment>
<dbReference type="STRING" id="662479.C440_14339"/>
<evidence type="ECO:0000256" key="7">
    <source>
        <dbReference type="ARBA" id="ARBA00023065"/>
    </source>
</evidence>
<dbReference type="SMART" id="SM00382">
    <property type="entry name" value="AAA"/>
    <property type="match status" value="1"/>
</dbReference>
<dbReference type="InterPro" id="IPR013563">
    <property type="entry name" value="Oligopep_ABC_C"/>
</dbReference>
<gene>
    <name evidence="15" type="ORF">C440_14339</name>
</gene>
<dbReference type="Pfam" id="PF00005">
    <property type="entry name" value="ABC_tran"/>
    <property type="match status" value="1"/>
</dbReference>
<evidence type="ECO:0000256" key="4">
    <source>
        <dbReference type="ARBA" id="ARBA00022741"/>
    </source>
</evidence>
<dbReference type="PANTHER" id="PTHR43297:SF13">
    <property type="entry name" value="NICKEL ABC TRANSPORTER, ATP-BINDING PROTEIN"/>
    <property type="match status" value="1"/>
</dbReference>
<evidence type="ECO:0000256" key="13">
    <source>
        <dbReference type="SAM" id="MobiDB-lite"/>
    </source>
</evidence>
<evidence type="ECO:0000313" key="16">
    <source>
        <dbReference type="Proteomes" id="UP000011550"/>
    </source>
</evidence>
<keyword evidence="3" id="KW-1003">Cell membrane</keyword>
<dbReference type="AlphaFoldDB" id="M0I414"/>
<feature type="region of interest" description="Disordered" evidence="13">
    <location>
        <begin position="333"/>
        <end position="356"/>
    </location>
</feature>
<dbReference type="PROSITE" id="PS00211">
    <property type="entry name" value="ABC_TRANSPORTER_1"/>
    <property type="match status" value="1"/>
</dbReference>
<dbReference type="EC" id="7.2.2.11" evidence="10"/>
<comment type="catalytic activity">
    <reaction evidence="12">
        <text>Ni(2+)(out) + ATP + H2O = Ni(2+)(in) + ADP + phosphate + H(+)</text>
        <dbReference type="Rhea" id="RHEA:15557"/>
        <dbReference type="ChEBI" id="CHEBI:15377"/>
        <dbReference type="ChEBI" id="CHEBI:15378"/>
        <dbReference type="ChEBI" id="CHEBI:30616"/>
        <dbReference type="ChEBI" id="CHEBI:43474"/>
        <dbReference type="ChEBI" id="CHEBI:49786"/>
        <dbReference type="ChEBI" id="CHEBI:456216"/>
        <dbReference type="EC" id="7.2.2.11"/>
    </reaction>
    <physiologicalReaction direction="left-to-right" evidence="12">
        <dbReference type="Rhea" id="RHEA:15558"/>
    </physiologicalReaction>
</comment>
<evidence type="ECO:0000256" key="1">
    <source>
        <dbReference type="ARBA" id="ARBA00004202"/>
    </source>
</evidence>
<dbReference type="GO" id="GO:0015413">
    <property type="term" value="F:ABC-type nickel transporter activity"/>
    <property type="evidence" value="ECO:0007669"/>
    <property type="project" value="UniProtKB-EC"/>
</dbReference>
<feature type="domain" description="ABC transporter" evidence="14">
    <location>
        <begin position="10"/>
        <end position="259"/>
    </location>
</feature>
<dbReference type="FunFam" id="3.40.50.300:FF:000016">
    <property type="entry name" value="Oligopeptide ABC transporter ATP-binding component"/>
    <property type="match status" value="1"/>
</dbReference>
<dbReference type="GO" id="GO:0015833">
    <property type="term" value="P:peptide transport"/>
    <property type="evidence" value="ECO:0007669"/>
    <property type="project" value="InterPro"/>
</dbReference>
<evidence type="ECO:0000259" key="14">
    <source>
        <dbReference type="PROSITE" id="PS50893"/>
    </source>
</evidence>
<dbReference type="Gene3D" id="3.40.50.300">
    <property type="entry name" value="P-loop containing nucleotide triphosphate hydrolases"/>
    <property type="match status" value="1"/>
</dbReference>
<reference evidence="15 16" key="1">
    <citation type="journal article" date="2014" name="PLoS Genet.">
        <title>Phylogenetically driven sequencing of extremely halophilic archaea reveals strategies for static and dynamic osmo-response.</title>
        <authorList>
            <person name="Becker E.A."/>
            <person name="Seitzer P.M."/>
            <person name="Tritt A."/>
            <person name="Larsen D."/>
            <person name="Krusor M."/>
            <person name="Yao A.I."/>
            <person name="Wu D."/>
            <person name="Madern D."/>
            <person name="Eisen J.A."/>
            <person name="Darling A.E."/>
            <person name="Facciotti M.T."/>
        </authorList>
    </citation>
    <scope>NUCLEOTIDE SEQUENCE [LARGE SCALE GENOMIC DNA]</scope>
    <source>
        <strain evidence="15 16">ATCC BAA-1512</strain>
    </source>
</reference>
<dbReference type="Pfam" id="PF08352">
    <property type="entry name" value="oligo_HPY"/>
    <property type="match status" value="1"/>
</dbReference>
<protein>
    <recommendedName>
        <fullName evidence="11">Nickel import system ATP-binding protein NikD</fullName>
        <ecNumber evidence="10">7.2.2.11</ecNumber>
    </recommendedName>
</protein>
<dbReference type="PROSITE" id="PS50893">
    <property type="entry name" value="ABC_TRANSPORTER_2"/>
    <property type="match status" value="1"/>
</dbReference>
<name>M0I414_9EURY</name>
<evidence type="ECO:0000256" key="5">
    <source>
        <dbReference type="ARBA" id="ARBA00022840"/>
    </source>
</evidence>
<comment type="subcellular location">
    <subcellularLocation>
        <location evidence="1">Cell membrane</location>
        <topology evidence="1">Peripheral membrane protein</topology>
    </subcellularLocation>
</comment>
<accession>M0I414</accession>
<evidence type="ECO:0000256" key="8">
    <source>
        <dbReference type="ARBA" id="ARBA00023136"/>
    </source>
</evidence>
<evidence type="ECO:0000256" key="12">
    <source>
        <dbReference type="ARBA" id="ARBA00048610"/>
    </source>
</evidence>
<dbReference type="SUPFAM" id="SSF52540">
    <property type="entry name" value="P-loop containing nucleoside triphosphate hydrolases"/>
    <property type="match status" value="1"/>
</dbReference>
<evidence type="ECO:0000313" key="15">
    <source>
        <dbReference type="EMBL" id="ELZ91500.1"/>
    </source>
</evidence>
<dbReference type="GO" id="GO:0016887">
    <property type="term" value="F:ATP hydrolysis activity"/>
    <property type="evidence" value="ECO:0007669"/>
    <property type="project" value="InterPro"/>
</dbReference>
<evidence type="ECO:0000256" key="10">
    <source>
        <dbReference type="ARBA" id="ARBA00039098"/>
    </source>
</evidence>